<feature type="non-terminal residue" evidence="1">
    <location>
        <position position="137"/>
    </location>
</feature>
<accession>A0A699J2W3</accession>
<sequence length="137" mass="16061">MKDLEQAREKDKELFEETIEQERMLNEEKFETFKKETNDMLAEALAHLKEQPLLSIPHNQLLIKLRYKFVANPLQMTITNLLQIRCKWPFATDLQQIHTVTLALLCSSERDKIKVGQVLPTYIPIKQQLADIRTKGL</sequence>
<name>A0A699J2W3_TANCI</name>
<gene>
    <name evidence="1" type="ORF">Tci_575442</name>
</gene>
<dbReference type="EMBL" id="BKCJ010358919">
    <property type="protein sequence ID" value="GFA03470.1"/>
    <property type="molecule type" value="Genomic_DNA"/>
</dbReference>
<proteinExistence type="predicted"/>
<comment type="caution">
    <text evidence="1">The sequence shown here is derived from an EMBL/GenBank/DDBJ whole genome shotgun (WGS) entry which is preliminary data.</text>
</comment>
<protein>
    <submittedName>
        <fullName evidence="1">Uncharacterized protein</fullName>
    </submittedName>
</protein>
<reference evidence="1" key="1">
    <citation type="journal article" date="2019" name="Sci. Rep.">
        <title>Draft genome of Tanacetum cinerariifolium, the natural source of mosquito coil.</title>
        <authorList>
            <person name="Yamashiro T."/>
            <person name="Shiraishi A."/>
            <person name="Satake H."/>
            <person name="Nakayama K."/>
        </authorList>
    </citation>
    <scope>NUCLEOTIDE SEQUENCE</scope>
</reference>
<dbReference type="AlphaFoldDB" id="A0A699J2W3"/>
<organism evidence="1">
    <name type="scientific">Tanacetum cinerariifolium</name>
    <name type="common">Dalmatian daisy</name>
    <name type="synonym">Chrysanthemum cinerariifolium</name>
    <dbReference type="NCBI Taxonomy" id="118510"/>
    <lineage>
        <taxon>Eukaryota</taxon>
        <taxon>Viridiplantae</taxon>
        <taxon>Streptophyta</taxon>
        <taxon>Embryophyta</taxon>
        <taxon>Tracheophyta</taxon>
        <taxon>Spermatophyta</taxon>
        <taxon>Magnoliopsida</taxon>
        <taxon>eudicotyledons</taxon>
        <taxon>Gunneridae</taxon>
        <taxon>Pentapetalae</taxon>
        <taxon>asterids</taxon>
        <taxon>campanulids</taxon>
        <taxon>Asterales</taxon>
        <taxon>Asteraceae</taxon>
        <taxon>Asteroideae</taxon>
        <taxon>Anthemideae</taxon>
        <taxon>Anthemidinae</taxon>
        <taxon>Tanacetum</taxon>
    </lineage>
</organism>
<evidence type="ECO:0000313" key="1">
    <source>
        <dbReference type="EMBL" id="GFA03470.1"/>
    </source>
</evidence>